<dbReference type="Pfam" id="PF02771">
    <property type="entry name" value="Acyl-CoA_dh_N"/>
    <property type="match status" value="1"/>
</dbReference>
<evidence type="ECO:0000256" key="6">
    <source>
        <dbReference type="RuleBase" id="RU362125"/>
    </source>
</evidence>
<keyword evidence="11" id="KW-1185">Reference proteome</keyword>
<protein>
    <submittedName>
        <fullName evidence="10">Acyl-CoA dehydrogenase family protein</fullName>
    </submittedName>
</protein>
<comment type="cofactor">
    <cofactor evidence="1 6">
        <name>FAD</name>
        <dbReference type="ChEBI" id="CHEBI:57692"/>
    </cofactor>
</comment>
<dbReference type="SUPFAM" id="SSF47203">
    <property type="entry name" value="Acyl-CoA dehydrogenase C-terminal domain-like"/>
    <property type="match status" value="1"/>
</dbReference>
<evidence type="ECO:0000259" key="7">
    <source>
        <dbReference type="Pfam" id="PF00441"/>
    </source>
</evidence>
<dbReference type="InterPro" id="IPR037069">
    <property type="entry name" value="AcylCoA_DH/ox_N_sf"/>
</dbReference>
<feature type="domain" description="Acyl-CoA dehydrogenase/oxidase N-terminal" evidence="9">
    <location>
        <begin position="8"/>
        <end position="122"/>
    </location>
</feature>
<evidence type="ECO:0000313" key="10">
    <source>
        <dbReference type="EMBL" id="MFB6395467.1"/>
    </source>
</evidence>
<sequence>MNLDDAPAQAELRARARAWLAAHAAPRTPASVDRADDDAAVARGRAWQRTKFEAGWAGLTWPRPFGGAGRPLIDQIVWDQEAARFDVPEETFIVSTMLAGPTIIDAGTDEQRARHLPPMLDGRAVWCQLFSEPAAGSDLAGVTTRAVRAGDGWVVTGQKVWNSGAHYADWGLLLVRTDPAAPKHAGMSYLLLDMRSPGITVRPIRQITGAEHFNEVFLDEVYVPDSELLGAPGDGWRIARLTLAHEREGLVVRRRVDVDAFLELVRAARIDGEPAAGRADVRQQVAEIWMRAQALELLSNRVTTSIARGRAPGAEGSVGKLLGAALVNRVGRLSLSLQGADGLLDGPEALDGGRWQHAFLDATARRIAGGSDEIQRDIISERVLGLPREPRVTKDARTS</sequence>
<reference evidence="10 11" key="1">
    <citation type="submission" date="2024-04" db="EMBL/GenBank/DDBJ databases">
        <title>Polymorphospora sp. isolated from Baiyangdian Lake in Xiong'an New Area.</title>
        <authorList>
            <person name="Zhang X."/>
            <person name="Liu J."/>
        </authorList>
    </citation>
    <scope>NUCLEOTIDE SEQUENCE [LARGE SCALE GENOMIC DNA]</scope>
    <source>
        <strain evidence="10 11">2-325</strain>
    </source>
</reference>
<dbReference type="InterPro" id="IPR036250">
    <property type="entry name" value="AcylCo_DH-like_C"/>
</dbReference>
<dbReference type="Gene3D" id="1.20.140.10">
    <property type="entry name" value="Butyryl-CoA Dehydrogenase, subunit A, domain 3"/>
    <property type="match status" value="1"/>
</dbReference>
<evidence type="ECO:0000259" key="9">
    <source>
        <dbReference type="Pfam" id="PF02771"/>
    </source>
</evidence>
<comment type="similarity">
    <text evidence="2 6">Belongs to the acyl-CoA dehydrogenase family.</text>
</comment>
<evidence type="ECO:0000259" key="8">
    <source>
        <dbReference type="Pfam" id="PF02770"/>
    </source>
</evidence>
<keyword evidence="3 6" id="KW-0285">Flavoprotein</keyword>
<name>A0ABV5CTY8_9ACTN</name>
<gene>
    <name evidence="10" type="ORF">AAFH96_20470</name>
</gene>
<evidence type="ECO:0000256" key="3">
    <source>
        <dbReference type="ARBA" id="ARBA00022630"/>
    </source>
</evidence>
<dbReference type="Pfam" id="PF00441">
    <property type="entry name" value="Acyl-CoA_dh_1"/>
    <property type="match status" value="1"/>
</dbReference>
<dbReference type="InterPro" id="IPR013786">
    <property type="entry name" value="AcylCoA_DH/ox_N"/>
</dbReference>
<dbReference type="Gene3D" id="1.10.540.10">
    <property type="entry name" value="Acyl-CoA dehydrogenase/oxidase, N-terminal domain"/>
    <property type="match status" value="1"/>
</dbReference>
<dbReference type="SUPFAM" id="SSF56645">
    <property type="entry name" value="Acyl-CoA dehydrogenase NM domain-like"/>
    <property type="match status" value="1"/>
</dbReference>
<comment type="caution">
    <text evidence="10">The sequence shown here is derived from an EMBL/GenBank/DDBJ whole genome shotgun (WGS) entry which is preliminary data.</text>
</comment>
<organism evidence="10 11">
    <name type="scientific">Polymorphospora lycopeni</name>
    <dbReference type="NCBI Taxonomy" id="3140240"/>
    <lineage>
        <taxon>Bacteria</taxon>
        <taxon>Bacillati</taxon>
        <taxon>Actinomycetota</taxon>
        <taxon>Actinomycetes</taxon>
        <taxon>Micromonosporales</taxon>
        <taxon>Micromonosporaceae</taxon>
        <taxon>Polymorphospora</taxon>
    </lineage>
</organism>
<dbReference type="EMBL" id="JBCGDC010000060">
    <property type="protein sequence ID" value="MFB6395467.1"/>
    <property type="molecule type" value="Genomic_DNA"/>
</dbReference>
<proteinExistence type="inferred from homology"/>
<dbReference type="Gene3D" id="2.40.110.10">
    <property type="entry name" value="Butyryl-CoA Dehydrogenase, subunit A, domain 2"/>
    <property type="match status" value="1"/>
</dbReference>
<feature type="domain" description="Acyl-CoA oxidase/dehydrogenase middle" evidence="8">
    <location>
        <begin position="127"/>
        <end position="219"/>
    </location>
</feature>
<dbReference type="InterPro" id="IPR006091">
    <property type="entry name" value="Acyl-CoA_Oxase/DH_mid-dom"/>
</dbReference>
<dbReference type="InterPro" id="IPR046373">
    <property type="entry name" value="Acyl-CoA_Oxase/DH_mid-dom_sf"/>
</dbReference>
<keyword evidence="5 6" id="KW-0560">Oxidoreductase</keyword>
<evidence type="ECO:0000256" key="2">
    <source>
        <dbReference type="ARBA" id="ARBA00009347"/>
    </source>
</evidence>
<dbReference type="RefSeq" id="WP_375735253.1">
    <property type="nucleotide sequence ID" value="NZ_JBCGDC010000060.1"/>
</dbReference>
<dbReference type="InterPro" id="IPR052161">
    <property type="entry name" value="Mycobact_Acyl-CoA_DH"/>
</dbReference>
<dbReference type="Proteomes" id="UP001582793">
    <property type="component" value="Unassembled WGS sequence"/>
</dbReference>
<dbReference type="InterPro" id="IPR009100">
    <property type="entry name" value="AcylCoA_DH/oxidase_NM_dom_sf"/>
</dbReference>
<dbReference type="InterPro" id="IPR009075">
    <property type="entry name" value="AcylCo_DH/oxidase_C"/>
</dbReference>
<keyword evidence="4 6" id="KW-0274">FAD</keyword>
<evidence type="ECO:0000256" key="4">
    <source>
        <dbReference type="ARBA" id="ARBA00022827"/>
    </source>
</evidence>
<evidence type="ECO:0000256" key="1">
    <source>
        <dbReference type="ARBA" id="ARBA00001974"/>
    </source>
</evidence>
<dbReference type="Pfam" id="PF02770">
    <property type="entry name" value="Acyl-CoA_dh_M"/>
    <property type="match status" value="1"/>
</dbReference>
<evidence type="ECO:0000256" key="5">
    <source>
        <dbReference type="ARBA" id="ARBA00023002"/>
    </source>
</evidence>
<dbReference type="PANTHER" id="PTHR43292:SF4">
    <property type="entry name" value="ACYL-COA DEHYDROGENASE FADE34"/>
    <property type="match status" value="1"/>
</dbReference>
<evidence type="ECO:0000313" key="11">
    <source>
        <dbReference type="Proteomes" id="UP001582793"/>
    </source>
</evidence>
<feature type="domain" description="Acyl-CoA dehydrogenase/oxidase C-terminal" evidence="7">
    <location>
        <begin position="233"/>
        <end position="384"/>
    </location>
</feature>
<dbReference type="PANTHER" id="PTHR43292">
    <property type="entry name" value="ACYL-COA DEHYDROGENASE"/>
    <property type="match status" value="1"/>
</dbReference>
<accession>A0ABV5CTY8</accession>